<sequence>MCLTRQKIKESISFVQTLARDPLQYDLVILLKFLFGSKIDNEQDSILKIIFLNFLKLMLSHNGEYQFDEVSPVLDPSRKGKCEILVQKLQYKKIPSSAKTLQFIA</sequence>
<evidence type="ECO:0000313" key="1">
    <source>
        <dbReference type="EMBL" id="RMZ99120.1"/>
    </source>
</evidence>
<name>A0A3M7PK81_BRAPC</name>
<dbReference type="AlphaFoldDB" id="A0A3M7PK81"/>
<reference evidence="1 2" key="1">
    <citation type="journal article" date="2018" name="Sci. Rep.">
        <title>Genomic signatures of local adaptation to the degree of environmental predictability in rotifers.</title>
        <authorList>
            <person name="Franch-Gras L."/>
            <person name="Hahn C."/>
            <person name="Garcia-Roger E.M."/>
            <person name="Carmona M.J."/>
            <person name="Serra M."/>
            <person name="Gomez A."/>
        </authorList>
    </citation>
    <scope>NUCLEOTIDE SEQUENCE [LARGE SCALE GENOMIC DNA]</scope>
    <source>
        <strain evidence="1">HYR1</strain>
    </source>
</reference>
<gene>
    <name evidence="1" type="ORF">BpHYR1_018322</name>
</gene>
<protein>
    <submittedName>
        <fullName evidence="1">Uncharacterized protein</fullName>
    </submittedName>
</protein>
<dbReference type="EMBL" id="REGN01010403">
    <property type="protein sequence ID" value="RMZ99120.1"/>
    <property type="molecule type" value="Genomic_DNA"/>
</dbReference>
<evidence type="ECO:0000313" key="2">
    <source>
        <dbReference type="Proteomes" id="UP000276133"/>
    </source>
</evidence>
<accession>A0A3M7PK81</accession>
<proteinExistence type="predicted"/>
<organism evidence="1 2">
    <name type="scientific">Brachionus plicatilis</name>
    <name type="common">Marine rotifer</name>
    <name type="synonym">Brachionus muelleri</name>
    <dbReference type="NCBI Taxonomy" id="10195"/>
    <lineage>
        <taxon>Eukaryota</taxon>
        <taxon>Metazoa</taxon>
        <taxon>Spiralia</taxon>
        <taxon>Gnathifera</taxon>
        <taxon>Rotifera</taxon>
        <taxon>Eurotatoria</taxon>
        <taxon>Monogononta</taxon>
        <taxon>Pseudotrocha</taxon>
        <taxon>Ploima</taxon>
        <taxon>Brachionidae</taxon>
        <taxon>Brachionus</taxon>
    </lineage>
</organism>
<dbReference type="Proteomes" id="UP000276133">
    <property type="component" value="Unassembled WGS sequence"/>
</dbReference>
<comment type="caution">
    <text evidence="1">The sequence shown here is derived from an EMBL/GenBank/DDBJ whole genome shotgun (WGS) entry which is preliminary data.</text>
</comment>
<keyword evidence="2" id="KW-1185">Reference proteome</keyword>